<dbReference type="GO" id="GO:0051287">
    <property type="term" value="F:NAD binding"/>
    <property type="evidence" value="ECO:0007669"/>
    <property type="project" value="UniProtKB-UniRule"/>
</dbReference>
<proteinExistence type="inferred from homology"/>
<evidence type="ECO:0000256" key="8">
    <source>
        <dbReference type="ARBA" id="ARBA00022605"/>
    </source>
</evidence>
<dbReference type="Gene3D" id="3.40.50.1980">
    <property type="entry name" value="Nitrogenase molybdenum iron protein domain"/>
    <property type="match status" value="2"/>
</dbReference>
<comment type="catalytic activity">
    <reaction evidence="18 19">
        <text>L-histidinol + 2 NAD(+) + H2O = L-histidine + 2 NADH + 3 H(+)</text>
        <dbReference type="Rhea" id="RHEA:20641"/>
        <dbReference type="ChEBI" id="CHEBI:15377"/>
        <dbReference type="ChEBI" id="CHEBI:15378"/>
        <dbReference type="ChEBI" id="CHEBI:57540"/>
        <dbReference type="ChEBI" id="CHEBI:57595"/>
        <dbReference type="ChEBI" id="CHEBI:57699"/>
        <dbReference type="ChEBI" id="CHEBI:57945"/>
        <dbReference type="EC" id="1.1.1.23"/>
    </reaction>
</comment>
<dbReference type="PANTHER" id="PTHR21256:SF2">
    <property type="entry name" value="HISTIDINE BIOSYNTHESIS TRIFUNCTIONAL PROTEIN"/>
    <property type="match status" value="1"/>
</dbReference>
<dbReference type="NCBIfam" id="TIGR03188">
    <property type="entry name" value="histidine_hisI"/>
    <property type="match status" value="1"/>
</dbReference>
<dbReference type="Pfam" id="PF00815">
    <property type="entry name" value="Histidinol_dh"/>
    <property type="match status" value="1"/>
</dbReference>
<evidence type="ECO:0000256" key="11">
    <source>
        <dbReference type="ARBA" id="ARBA00022801"/>
    </source>
</evidence>
<dbReference type="EC" id="3.5.4.19" evidence="19"/>
<dbReference type="CDD" id="cd11546">
    <property type="entry name" value="NTP-PPase_His4"/>
    <property type="match status" value="1"/>
</dbReference>
<dbReference type="AlphaFoldDB" id="A0A9P8TLU1"/>
<dbReference type="NCBIfam" id="TIGR00069">
    <property type="entry name" value="hisD"/>
    <property type="match status" value="1"/>
</dbReference>
<evidence type="ECO:0000256" key="6">
    <source>
        <dbReference type="ARBA" id="ARBA00005204"/>
    </source>
</evidence>
<dbReference type="SUPFAM" id="SSF53720">
    <property type="entry name" value="ALDH-like"/>
    <property type="match status" value="1"/>
</dbReference>
<dbReference type="EC" id="3.6.1.31" evidence="19"/>
<dbReference type="InterPro" id="IPR021130">
    <property type="entry name" value="PRib-ATP_PPHydrolase-like"/>
</dbReference>
<keyword evidence="11 19" id="KW-0378">Hydrolase</keyword>
<keyword evidence="10 19" id="KW-0547">Nucleotide-binding</keyword>
<comment type="catalytic activity">
    <reaction evidence="1 19">
        <text>1-(5-phospho-beta-D-ribosyl)-5'-AMP + H2O = 1-(5-phospho-beta-D-ribosyl)-5-[(5-phospho-beta-D-ribosylamino)methylideneamino]imidazole-4-carboxamide</text>
        <dbReference type="Rhea" id="RHEA:20049"/>
        <dbReference type="ChEBI" id="CHEBI:15377"/>
        <dbReference type="ChEBI" id="CHEBI:58435"/>
        <dbReference type="ChEBI" id="CHEBI:59457"/>
        <dbReference type="EC" id="3.5.4.19"/>
    </reaction>
</comment>
<comment type="similarity">
    <text evidence="7 19">In the C-terminal section; belongs to the histidinol dehydrogenase family.</text>
</comment>
<evidence type="ECO:0000256" key="2">
    <source>
        <dbReference type="ARBA" id="ARBA00001460"/>
    </source>
</evidence>
<evidence type="ECO:0000256" key="20">
    <source>
        <dbReference type="SAM" id="MobiDB-lite"/>
    </source>
</evidence>
<dbReference type="Gene3D" id="3.10.20.810">
    <property type="entry name" value="Phosphoribosyl-AMP cyclohydrolase"/>
    <property type="match status" value="1"/>
</dbReference>
<feature type="domain" description="Phosphoribosyl-AMP cyclohydrolase" evidence="21">
    <location>
        <begin position="214"/>
        <end position="285"/>
    </location>
</feature>
<dbReference type="GO" id="GO:0004635">
    <property type="term" value="F:phosphoribosyl-AMP cyclohydrolase activity"/>
    <property type="evidence" value="ECO:0007669"/>
    <property type="project" value="UniProtKB-UniRule"/>
</dbReference>
<evidence type="ECO:0000256" key="9">
    <source>
        <dbReference type="ARBA" id="ARBA00022723"/>
    </source>
</evidence>
<dbReference type="GO" id="GO:0005524">
    <property type="term" value="F:ATP binding"/>
    <property type="evidence" value="ECO:0007669"/>
    <property type="project" value="UniProtKB-UniRule"/>
</dbReference>
<organism evidence="22 23">
    <name type="scientific">Wickerhamomyces pijperi</name>
    <name type="common">Yeast</name>
    <name type="synonym">Pichia pijperi</name>
    <dbReference type="NCBI Taxonomy" id="599730"/>
    <lineage>
        <taxon>Eukaryota</taxon>
        <taxon>Fungi</taxon>
        <taxon>Dikarya</taxon>
        <taxon>Ascomycota</taxon>
        <taxon>Saccharomycotina</taxon>
        <taxon>Saccharomycetes</taxon>
        <taxon>Phaffomycetales</taxon>
        <taxon>Wickerhamomycetaceae</taxon>
        <taxon>Wickerhamomyces</taxon>
    </lineage>
</organism>
<evidence type="ECO:0000256" key="18">
    <source>
        <dbReference type="ARBA" id="ARBA00049489"/>
    </source>
</evidence>
<name>A0A9P8TLU1_WICPI</name>
<accession>A0A9P8TLU1</accession>
<dbReference type="CDD" id="cd06572">
    <property type="entry name" value="Histidinol_dh"/>
    <property type="match status" value="1"/>
</dbReference>
<comment type="pathway">
    <text evidence="6">Amino-acid biosynthesis; L-histidine biosynthesis; L-histidine from 5-phospho-alpha-D-ribose 1-diphosphate: step 2/9.</text>
</comment>
<dbReference type="InterPro" id="IPR002496">
    <property type="entry name" value="PRib_AMP_CycHydrolase_dom"/>
</dbReference>
<dbReference type="SUPFAM" id="SSF141734">
    <property type="entry name" value="HisI-like"/>
    <property type="match status" value="1"/>
</dbReference>
<keyword evidence="14 19" id="KW-0560">Oxidoreductase</keyword>
<dbReference type="Pfam" id="PF01502">
    <property type="entry name" value="PRA-CH"/>
    <property type="match status" value="1"/>
</dbReference>
<keyword evidence="9" id="KW-0479">Metal-binding</keyword>
<dbReference type="GO" id="GO:0005829">
    <property type="term" value="C:cytosol"/>
    <property type="evidence" value="ECO:0007669"/>
    <property type="project" value="TreeGrafter"/>
</dbReference>
<dbReference type="FunFam" id="3.40.50.1980:FF:000001">
    <property type="entry name" value="Histidinol dehydrogenase"/>
    <property type="match status" value="1"/>
</dbReference>
<gene>
    <name evidence="22" type="ORF">WICPIJ_005982</name>
</gene>
<evidence type="ECO:0000256" key="3">
    <source>
        <dbReference type="ARBA" id="ARBA00001947"/>
    </source>
</evidence>
<dbReference type="PRINTS" id="PR00083">
    <property type="entry name" value="HOLDHDRGNASE"/>
</dbReference>
<dbReference type="PIRSF" id="PIRSF001257">
    <property type="entry name" value="His_trifunctional"/>
    <property type="match status" value="1"/>
</dbReference>
<keyword evidence="12" id="KW-0862">Zinc</keyword>
<dbReference type="InterPro" id="IPR038019">
    <property type="entry name" value="PRib_AMP_CycHydrolase_sf"/>
</dbReference>
<dbReference type="Gene3D" id="1.20.5.1300">
    <property type="match status" value="1"/>
</dbReference>
<dbReference type="FunFam" id="3.10.20.810:FF:000002">
    <property type="entry name" value="Histidine biosynthesis trifunctional protein"/>
    <property type="match status" value="1"/>
</dbReference>
<evidence type="ECO:0000256" key="13">
    <source>
        <dbReference type="ARBA" id="ARBA00022840"/>
    </source>
</evidence>
<evidence type="ECO:0000256" key="19">
    <source>
        <dbReference type="PIRNR" id="PIRNR001257"/>
    </source>
</evidence>
<dbReference type="EMBL" id="JAEUBG010003254">
    <property type="protein sequence ID" value="KAH3683046.1"/>
    <property type="molecule type" value="Genomic_DNA"/>
</dbReference>
<evidence type="ECO:0000256" key="5">
    <source>
        <dbReference type="ARBA" id="ARBA00005169"/>
    </source>
</evidence>
<comment type="catalytic activity">
    <reaction evidence="2 19">
        <text>1-(5-phospho-beta-D-ribosyl)-ATP + H2O = 1-(5-phospho-beta-D-ribosyl)-5'-AMP + diphosphate + H(+)</text>
        <dbReference type="Rhea" id="RHEA:22828"/>
        <dbReference type="ChEBI" id="CHEBI:15377"/>
        <dbReference type="ChEBI" id="CHEBI:15378"/>
        <dbReference type="ChEBI" id="CHEBI:33019"/>
        <dbReference type="ChEBI" id="CHEBI:59457"/>
        <dbReference type="ChEBI" id="CHEBI:73183"/>
        <dbReference type="EC" id="3.6.1.31"/>
    </reaction>
</comment>
<dbReference type="OrthoDB" id="1703565at2759"/>
<evidence type="ECO:0000256" key="14">
    <source>
        <dbReference type="ARBA" id="ARBA00023002"/>
    </source>
</evidence>
<dbReference type="GO" id="GO:0004636">
    <property type="term" value="F:phosphoribosyl-ATP diphosphatase activity"/>
    <property type="evidence" value="ECO:0007669"/>
    <property type="project" value="UniProtKB-UniRule"/>
</dbReference>
<evidence type="ECO:0000313" key="23">
    <source>
        <dbReference type="Proteomes" id="UP000774326"/>
    </source>
</evidence>
<dbReference type="EC" id="1.1.1.23" evidence="19"/>
<dbReference type="GO" id="GO:0046872">
    <property type="term" value="F:metal ion binding"/>
    <property type="evidence" value="ECO:0007669"/>
    <property type="project" value="UniProtKB-KW"/>
</dbReference>
<comment type="caution">
    <text evidence="22">The sequence shown here is derived from an EMBL/GenBank/DDBJ whole genome shotgun (WGS) entry which is preliminary data.</text>
</comment>
<protein>
    <recommendedName>
        <fullName evidence="19">Histidine biosynthesis trifunctional protein</fullName>
    </recommendedName>
    <domain>
        <recommendedName>
            <fullName evidence="19">Phosphoribosyl-AMP cyclohydrolase</fullName>
            <ecNumber evidence="19">3.5.4.19</ecNumber>
        </recommendedName>
    </domain>
    <domain>
        <recommendedName>
            <fullName evidence="19">Phosphoribosyl-ATP pyrophosphohydrolase</fullName>
            <ecNumber evidence="19">3.6.1.31</ecNumber>
        </recommendedName>
    </domain>
    <domain>
        <recommendedName>
            <fullName evidence="19">Histidinol dehydrogenase</fullName>
            <shortName evidence="19">HDH</shortName>
            <ecNumber evidence="19">1.1.1.23</ecNumber>
        </recommendedName>
    </domain>
</protein>
<evidence type="ECO:0000256" key="12">
    <source>
        <dbReference type="ARBA" id="ARBA00022833"/>
    </source>
</evidence>
<keyword evidence="23" id="KW-1185">Reference proteome</keyword>
<dbReference type="GO" id="GO:0004399">
    <property type="term" value="F:histidinol dehydrogenase activity"/>
    <property type="evidence" value="ECO:0007669"/>
    <property type="project" value="UniProtKB-UniRule"/>
</dbReference>
<keyword evidence="15 19" id="KW-0520">NAD</keyword>
<evidence type="ECO:0000256" key="15">
    <source>
        <dbReference type="ARBA" id="ARBA00023027"/>
    </source>
</evidence>
<keyword evidence="8 19" id="KW-0028">Amino-acid biosynthesis</keyword>
<dbReference type="PROSITE" id="PS00611">
    <property type="entry name" value="HISOL_DEHYDROGENASE"/>
    <property type="match status" value="1"/>
</dbReference>
<comment type="cofactor">
    <cofactor evidence="3">
        <name>Zn(2+)</name>
        <dbReference type="ChEBI" id="CHEBI:29105"/>
    </cofactor>
</comment>
<evidence type="ECO:0000256" key="7">
    <source>
        <dbReference type="ARBA" id="ARBA00008260"/>
    </source>
</evidence>
<dbReference type="Proteomes" id="UP000774326">
    <property type="component" value="Unassembled WGS sequence"/>
</dbReference>
<evidence type="ECO:0000256" key="10">
    <source>
        <dbReference type="ARBA" id="ARBA00022741"/>
    </source>
</evidence>
<dbReference type="Gene3D" id="1.10.287.1080">
    <property type="entry name" value="MazG-like"/>
    <property type="match status" value="1"/>
</dbReference>
<keyword evidence="17" id="KW-0511">Multifunctional enzyme</keyword>
<dbReference type="Pfam" id="PF01503">
    <property type="entry name" value="PRA-PH"/>
    <property type="match status" value="1"/>
</dbReference>
<evidence type="ECO:0000256" key="16">
    <source>
        <dbReference type="ARBA" id="ARBA00023102"/>
    </source>
</evidence>
<dbReference type="InterPro" id="IPR016161">
    <property type="entry name" value="Ald_DH/histidinol_DH"/>
</dbReference>
<evidence type="ECO:0000259" key="21">
    <source>
        <dbReference type="Pfam" id="PF01502"/>
    </source>
</evidence>
<dbReference type="HAMAP" id="MF_01024">
    <property type="entry name" value="HisD"/>
    <property type="match status" value="1"/>
</dbReference>
<dbReference type="GO" id="GO:0000105">
    <property type="term" value="P:L-histidine biosynthetic process"/>
    <property type="evidence" value="ECO:0007669"/>
    <property type="project" value="UniProtKB-UniRule"/>
</dbReference>
<dbReference type="InterPro" id="IPR016298">
    <property type="entry name" value="Histidine_synth_trifunct"/>
</dbReference>
<feature type="region of interest" description="Disordered" evidence="20">
    <location>
        <begin position="386"/>
        <end position="412"/>
    </location>
</feature>
<dbReference type="PANTHER" id="PTHR21256">
    <property type="entry name" value="HISTIDINOL DEHYDROGENASE HDH"/>
    <property type="match status" value="1"/>
</dbReference>
<feature type="compositionally biased region" description="Basic and acidic residues" evidence="20">
    <location>
        <begin position="386"/>
        <end position="405"/>
    </location>
</feature>
<keyword evidence="16 19" id="KW-0368">Histidine biosynthesis</keyword>
<comment type="pathway">
    <text evidence="4">Amino-acid biosynthesis; L-histidine biosynthesis; L-histidine from 5-phospho-alpha-D-ribose 1-diphosphate: step 9/9.</text>
</comment>
<reference evidence="22" key="2">
    <citation type="submission" date="2021-01" db="EMBL/GenBank/DDBJ databases">
        <authorList>
            <person name="Schikora-Tamarit M.A."/>
        </authorList>
    </citation>
    <scope>NUCLEOTIDE SEQUENCE</scope>
    <source>
        <strain evidence="22">CBS2887</strain>
    </source>
</reference>
<dbReference type="FunFam" id="1.10.287.1080:FF:000002">
    <property type="entry name" value="Histidine biosynthesis bifunctional protein HisIE"/>
    <property type="match status" value="1"/>
</dbReference>
<evidence type="ECO:0000256" key="1">
    <source>
        <dbReference type="ARBA" id="ARBA00000024"/>
    </source>
</evidence>
<comment type="pathway">
    <text evidence="5">Amino-acid biosynthesis; L-histidine biosynthesis; L-histidine from 5-phospho-alpha-D-ribose 1-diphosphate: step 3/9.</text>
</comment>
<dbReference type="SUPFAM" id="SSF101386">
    <property type="entry name" value="all-alpha NTP pyrophosphatases"/>
    <property type="match status" value="1"/>
</dbReference>
<dbReference type="InterPro" id="IPR012131">
    <property type="entry name" value="Hstdl_DH"/>
</dbReference>
<sequence length="862" mass="92434">MPYPLLPYVDLSGPVEIESLTKISVTGSLLFKISNSEQLTQFKELTKSQPSFSQIKLNVDLSVSEIAIDDIILLLNNGVSQLLIAESQYQELIDAGIPSDRVILRLTESSHIGFYEKVKAFSLPSTEPLGNLKNLPESLSVYAEIIDTTHIAVASLVTAGISPIIAATSLTTEDAVEGGKLNIADLLLPRLKTDRADGLYTTLVTDVAGHSLGLVYSSKESIKAAIANKAGVYQSRRHGLWFKGKTSGATQELIRLDLDCDGDCLNFVVTQTGVGFCHLETDSCFGDLTGLSRLEATLKDRLVNAPEGSYTKRLFTDEALLQAKIKEEAEELTEAETKEDIAWECADLLYFALARCVKNGVSLADIERNLDLKGLKITRRKGDAKPKFIKTEDSKPAEKKQKTEEPAAAAAAAAEPERIKMQVIDASTASEAEIKAALDRPVQKTSDIMKLVNPIIDAVKSEGDAALLNLTAKFDGVQLSSPVIKAPFDPSLYAAVSQELRDAIDLSISNVEKFHAAQLQTETLSVETQPGVVCSRFARPITSVGLYVPGGTAVLPSTAIMLGVPANVAGCSNIILASPPRKDGTISPEVAYVAHKVGAKMIVLAGGAQAVAAMAYGTQSVPKVDKILGPGNQFVTAAKMYIQNDTTALCSIDMPAGPSEVLVIADEDADADFVASDLLSQAEHGVDSQVILIGVKLSPKKLAEIEEAVEKQALALPRVDIVRACIKHSTTLLVDSYEKAIDLSNQYAPEHLILQLNDAASFVKDVDHAGSIFVGAYSPESLGDYSSGTNHTLPTYGYARMYSGVNTATFQKFITSQDVTPEGLKNIGRAVMSIAKVEGLDGHRNAVKVRMQKLGLLEENFV</sequence>
<dbReference type="FunFam" id="1.20.5.1300:FF:000002">
    <property type="entry name" value="Histidinol dehydrogenase, chloroplastic"/>
    <property type="match status" value="1"/>
</dbReference>
<evidence type="ECO:0000256" key="4">
    <source>
        <dbReference type="ARBA" id="ARBA00004940"/>
    </source>
</evidence>
<dbReference type="InterPro" id="IPR008179">
    <property type="entry name" value="HisE"/>
</dbReference>
<dbReference type="InterPro" id="IPR001692">
    <property type="entry name" value="Histidinol_DH_CS"/>
</dbReference>
<evidence type="ECO:0000256" key="17">
    <source>
        <dbReference type="ARBA" id="ARBA00023268"/>
    </source>
</evidence>
<reference evidence="22" key="1">
    <citation type="journal article" date="2021" name="Open Biol.">
        <title>Shared evolutionary footprints suggest mitochondrial oxidative damage underlies multiple complex I losses in fungi.</title>
        <authorList>
            <person name="Schikora-Tamarit M.A."/>
            <person name="Marcet-Houben M."/>
            <person name="Nosek J."/>
            <person name="Gabaldon T."/>
        </authorList>
    </citation>
    <scope>NUCLEOTIDE SEQUENCE</scope>
    <source>
        <strain evidence="22">CBS2887</strain>
    </source>
</reference>
<keyword evidence="13 19" id="KW-0067">ATP-binding</keyword>
<evidence type="ECO:0000313" key="22">
    <source>
        <dbReference type="EMBL" id="KAH3683046.1"/>
    </source>
</evidence>
<dbReference type="FunFam" id="3.40.50.1980:FF:000050">
    <property type="entry name" value="Histidine biosynthesis trifunctional protein"/>
    <property type="match status" value="1"/>
</dbReference>